<keyword evidence="3 5" id="KW-0238">DNA-binding</keyword>
<evidence type="ECO:0000256" key="5">
    <source>
        <dbReference type="PROSITE-ProRule" id="PRU00335"/>
    </source>
</evidence>
<dbReference type="PRINTS" id="PR00455">
    <property type="entry name" value="HTHTETR"/>
</dbReference>
<dbReference type="PANTHER" id="PTHR30055">
    <property type="entry name" value="HTH-TYPE TRANSCRIPTIONAL REGULATOR RUTR"/>
    <property type="match status" value="1"/>
</dbReference>
<keyword evidence="8" id="KW-1185">Reference proteome</keyword>
<feature type="DNA-binding region" description="H-T-H motif" evidence="5">
    <location>
        <begin position="29"/>
        <end position="48"/>
    </location>
</feature>
<reference evidence="7 8" key="1">
    <citation type="submission" date="2021-06" db="EMBL/GenBank/DDBJ databases">
        <title>Actinomycetes sequencing.</title>
        <authorList>
            <person name="Shan Q."/>
        </authorList>
    </citation>
    <scope>NUCLEOTIDE SEQUENCE [LARGE SCALE GENOMIC DNA]</scope>
    <source>
        <strain evidence="7 8">NEAU-G5</strain>
    </source>
</reference>
<evidence type="ECO:0000313" key="7">
    <source>
        <dbReference type="EMBL" id="MBU3066789.1"/>
    </source>
</evidence>
<evidence type="ECO:0000256" key="4">
    <source>
        <dbReference type="ARBA" id="ARBA00023163"/>
    </source>
</evidence>
<accession>A0ABS6B944</accession>
<dbReference type="InterPro" id="IPR009057">
    <property type="entry name" value="Homeodomain-like_sf"/>
</dbReference>
<keyword evidence="4" id="KW-0804">Transcription</keyword>
<evidence type="ECO:0000256" key="3">
    <source>
        <dbReference type="ARBA" id="ARBA00023125"/>
    </source>
</evidence>
<keyword evidence="1" id="KW-0678">Repressor</keyword>
<dbReference type="Proteomes" id="UP000733379">
    <property type="component" value="Unassembled WGS sequence"/>
</dbReference>
<dbReference type="EMBL" id="JAHKNI010000016">
    <property type="protein sequence ID" value="MBU3066789.1"/>
    <property type="molecule type" value="Genomic_DNA"/>
</dbReference>
<sequence length="194" mass="21157">MRRYGSTSPELLTDAVFDIAGSRGLEAASIREVAQAAGVSIGAVQHHFTTKDELYTFAFAQLVDRVRGRLAGVDPEAPLEDRLSCALRQLLPLDDEREREARVMLAFAARAATNDSLAEIQRRTLAEIRDELGAQLAAGGIAFPEVHATILLAVVDGLTLDALSARGQYSRTDLVRALMTQVRMVLAEQRGEWP</sequence>
<gene>
    <name evidence="7" type="ORF">KO481_35385</name>
</gene>
<dbReference type="InterPro" id="IPR039538">
    <property type="entry name" value="BetI_C"/>
</dbReference>
<evidence type="ECO:0000256" key="1">
    <source>
        <dbReference type="ARBA" id="ARBA00022491"/>
    </source>
</evidence>
<dbReference type="Pfam" id="PF13977">
    <property type="entry name" value="TetR_C_6"/>
    <property type="match status" value="1"/>
</dbReference>
<dbReference type="SUPFAM" id="SSF48498">
    <property type="entry name" value="Tetracyclin repressor-like, C-terminal domain"/>
    <property type="match status" value="1"/>
</dbReference>
<evidence type="ECO:0000313" key="8">
    <source>
        <dbReference type="Proteomes" id="UP000733379"/>
    </source>
</evidence>
<proteinExistence type="predicted"/>
<evidence type="ECO:0000256" key="2">
    <source>
        <dbReference type="ARBA" id="ARBA00023015"/>
    </source>
</evidence>
<name>A0ABS6B944_9NOCA</name>
<dbReference type="PANTHER" id="PTHR30055:SF234">
    <property type="entry name" value="HTH-TYPE TRANSCRIPTIONAL REGULATOR BETI"/>
    <property type="match status" value="1"/>
</dbReference>
<dbReference type="InterPro" id="IPR050109">
    <property type="entry name" value="HTH-type_TetR-like_transc_reg"/>
</dbReference>
<protein>
    <submittedName>
        <fullName evidence="7">TetR family transcriptional regulator</fullName>
    </submittedName>
</protein>
<dbReference type="InterPro" id="IPR036271">
    <property type="entry name" value="Tet_transcr_reg_TetR-rel_C_sf"/>
</dbReference>
<dbReference type="Pfam" id="PF00440">
    <property type="entry name" value="TetR_N"/>
    <property type="match status" value="1"/>
</dbReference>
<dbReference type="Gene3D" id="1.10.357.10">
    <property type="entry name" value="Tetracycline Repressor, domain 2"/>
    <property type="match status" value="1"/>
</dbReference>
<evidence type="ECO:0000259" key="6">
    <source>
        <dbReference type="PROSITE" id="PS50977"/>
    </source>
</evidence>
<keyword evidence="2" id="KW-0805">Transcription regulation</keyword>
<dbReference type="RefSeq" id="WP_215922855.1">
    <property type="nucleotide sequence ID" value="NZ_JAHKNI010000016.1"/>
</dbReference>
<feature type="domain" description="HTH tetR-type" evidence="6">
    <location>
        <begin position="6"/>
        <end position="66"/>
    </location>
</feature>
<dbReference type="SUPFAM" id="SSF46689">
    <property type="entry name" value="Homeodomain-like"/>
    <property type="match status" value="1"/>
</dbReference>
<comment type="caution">
    <text evidence="7">The sequence shown here is derived from an EMBL/GenBank/DDBJ whole genome shotgun (WGS) entry which is preliminary data.</text>
</comment>
<dbReference type="InterPro" id="IPR001647">
    <property type="entry name" value="HTH_TetR"/>
</dbReference>
<dbReference type="PROSITE" id="PS50977">
    <property type="entry name" value="HTH_TETR_2"/>
    <property type="match status" value="1"/>
</dbReference>
<organism evidence="7 8">
    <name type="scientific">Nocardia albiluteola</name>
    <dbReference type="NCBI Taxonomy" id="2842303"/>
    <lineage>
        <taxon>Bacteria</taxon>
        <taxon>Bacillati</taxon>
        <taxon>Actinomycetota</taxon>
        <taxon>Actinomycetes</taxon>
        <taxon>Mycobacteriales</taxon>
        <taxon>Nocardiaceae</taxon>
        <taxon>Nocardia</taxon>
    </lineage>
</organism>